<sequence>MSQGTLYANSRIRAVIPTALVKHFNLDVKIVDPASSAEYTKFFPLGKVPAFVGPKGVKLTEVIAISVYCMFIFVAIALLYAAIALIPCHVVFWSKMMRNLFKLYSYPCLNKLCRDSLL</sequence>
<evidence type="ECO:0000313" key="4">
    <source>
        <dbReference type="Proteomes" id="UP001338582"/>
    </source>
</evidence>
<evidence type="ECO:0000313" key="3">
    <source>
        <dbReference type="EMBL" id="WPK24909.1"/>
    </source>
</evidence>
<dbReference type="GeneID" id="88173273"/>
<dbReference type="Proteomes" id="UP001338582">
    <property type="component" value="Chromosome 3"/>
</dbReference>
<dbReference type="FunFam" id="3.40.30.10:FF:000142">
    <property type="entry name" value="Elongation factor 1 gamma"/>
    <property type="match status" value="1"/>
</dbReference>
<dbReference type="CDD" id="cd03044">
    <property type="entry name" value="GST_N_EF1Bgamma"/>
    <property type="match status" value="1"/>
</dbReference>
<proteinExistence type="predicted"/>
<feature type="transmembrane region" description="Helical" evidence="1">
    <location>
        <begin position="62"/>
        <end position="92"/>
    </location>
</feature>
<reference evidence="3 4" key="1">
    <citation type="submission" date="2023-10" db="EMBL/GenBank/DDBJ databases">
        <title>Draft Genome Sequence of Candida saopaulonensis from a very Premature Infant with Sepsis.</title>
        <authorList>
            <person name="Ning Y."/>
            <person name="Dai R."/>
            <person name="Xiao M."/>
            <person name="Xu Y."/>
            <person name="Yan Q."/>
            <person name="Zhang L."/>
        </authorList>
    </citation>
    <scope>NUCLEOTIDE SEQUENCE [LARGE SCALE GENOMIC DNA]</scope>
    <source>
        <strain evidence="3 4">19XY460</strain>
    </source>
</reference>
<keyword evidence="1" id="KW-1133">Transmembrane helix</keyword>
<keyword evidence="1" id="KW-0812">Transmembrane</keyword>
<dbReference type="AlphaFoldDB" id="A0AAX4H9G2"/>
<dbReference type="RefSeq" id="XP_062877292.1">
    <property type="nucleotide sequence ID" value="XM_063021222.1"/>
</dbReference>
<dbReference type="SUPFAM" id="SSF52833">
    <property type="entry name" value="Thioredoxin-like"/>
    <property type="match status" value="1"/>
</dbReference>
<feature type="domain" description="GST N-terminal" evidence="2">
    <location>
        <begin position="3"/>
        <end position="68"/>
    </location>
</feature>
<keyword evidence="4" id="KW-1185">Reference proteome</keyword>
<gene>
    <name evidence="3" type="ORF">PUMCH_002208</name>
</gene>
<dbReference type="EMBL" id="CP138896">
    <property type="protein sequence ID" value="WPK24909.1"/>
    <property type="molecule type" value="Genomic_DNA"/>
</dbReference>
<evidence type="ECO:0000256" key="1">
    <source>
        <dbReference type="SAM" id="Phobius"/>
    </source>
</evidence>
<dbReference type="Gene3D" id="3.40.30.10">
    <property type="entry name" value="Glutaredoxin"/>
    <property type="match status" value="1"/>
</dbReference>
<dbReference type="InterPro" id="IPR036249">
    <property type="entry name" value="Thioredoxin-like_sf"/>
</dbReference>
<dbReference type="KEGG" id="asau:88173273"/>
<name>A0AAX4H9G2_9ASCO</name>
<dbReference type="Pfam" id="PF02798">
    <property type="entry name" value="GST_N"/>
    <property type="match status" value="1"/>
</dbReference>
<keyword evidence="1" id="KW-0472">Membrane</keyword>
<dbReference type="InterPro" id="IPR004045">
    <property type="entry name" value="Glutathione_S-Trfase_N"/>
</dbReference>
<protein>
    <recommendedName>
        <fullName evidence="2">GST N-terminal domain-containing protein</fullName>
    </recommendedName>
</protein>
<organism evidence="3 4">
    <name type="scientific">Australozyma saopauloensis</name>
    <dbReference type="NCBI Taxonomy" id="291208"/>
    <lineage>
        <taxon>Eukaryota</taxon>
        <taxon>Fungi</taxon>
        <taxon>Dikarya</taxon>
        <taxon>Ascomycota</taxon>
        <taxon>Saccharomycotina</taxon>
        <taxon>Pichiomycetes</taxon>
        <taxon>Metschnikowiaceae</taxon>
        <taxon>Australozyma</taxon>
    </lineage>
</organism>
<accession>A0AAX4H9G2</accession>
<evidence type="ECO:0000259" key="2">
    <source>
        <dbReference type="Pfam" id="PF02798"/>
    </source>
</evidence>